<sequence>MLDFSLPEQNWEQVVSKMLKDAINESFHSGYHQVPYTANELYFIRHKNESRIPSPRCWDKNSEISYGPLDETYKHTTEDRIKLGKEQRIHWIVYQEYTLNHQILIQRI</sequence>
<evidence type="ECO:0000313" key="2">
    <source>
        <dbReference type="Proteomes" id="UP000266673"/>
    </source>
</evidence>
<dbReference type="EMBL" id="QKWP01000005">
    <property type="protein sequence ID" value="RIB30798.1"/>
    <property type="molecule type" value="Genomic_DNA"/>
</dbReference>
<dbReference type="STRING" id="44941.A0A397W8X3"/>
<dbReference type="Proteomes" id="UP000266673">
    <property type="component" value="Unassembled WGS sequence"/>
</dbReference>
<protein>
    <submittedName>
        <fullName evidence="1">Uncharacterized protein</fullName>
    </submittedName>
</protein>
<comment type="caution">
    <text evidence="1">The sequence shown here is derived from an EMBL/GenBank/DDBJ whole genome shotgun (WGS) entry which is preliminary data.</text>
</comment>
<name>A0A397W8X3_9GLOM</name>
<reference evidence="1 2" key="1">
    <citation type="submission" date="2018-06" db="EMBL/GenBank/DDBJ databases">
        <title>Comparative genomics reveals the genomic features of Rhizophagus irregularis, R. cerebriforme, R. diaphanum and Gigaspora rosea, and their symbiotic lifestyle signature.</title>
        <authorList>
            <person name="Morin E."/>
            <person name="San Clemente H."/>
            <person name="Chen E.C.H."/>
            <person name="De La Providencia I."/>
            <person name="Hainaut M."/>
            <person name="Kuo A."/>
            <person name="Kohler A."/>
            <person name="Murat C."/>
            <person name="Tang N."/>
            <person name="Roy S."/>
            <person name="Loubradou J."/>
            <person name="Henrissat B."/>
            <person name="Grigoriev I.V."/>
            <person name="Corradi N."/>
            <person name="Roux C."/>
            <person name="Martin F.M."/>
        </authorList>
    </citation>
    <scope>NUCLEOTIDE SEQUENCE [LARGE SCALE GENOMIC DNA]</scope>
    <source>
        <strain evidence="1 2">DAOM 194757</strain>
    </source>
</reference>
<proteinExistence type="predicted"/>
<dbReference type="AlphaFoldDB" id="A0A397W8X3"/>
<keyword evidence="2" id="KW-1185">Reference proteome</keyword>
<dbReference type="OrthoDB" id="10583745at2759"/>
<accession>A0A397W8X3</accession>
<evidence type="ECO:0000313" key="1">
    <source>
        <dbReference type="EMBL" id="RIB30798.1"/>
    </source>
</evidence>
<organism evidence="1 2">
    <name type="scientific">Gigaspora rosea</name>
    <dbReference type="NCBI Taxonomy" id="44941"/>
    <lineage>
        <taxon>Eukaryota</taxon>
        <taxon>Fungi</taxon>
        <taxon>Fungi incertae sedis</taxon>
        <taxon>Mucoromycota</taxon>
        <taxon>Glomeromycotina</taxon>
        <taxon>Glomeromycetes</taxon>
        <taxon>Diversisporales</taxon>
        <taxon>Gigasporaceae</taxon>
        <taxon>Gigaspora</taxon>
    </lineage>
</organism>
<gene>
    <name evidence="1" type="ORF">C2G38_2151784</name>
</gene>